<organism evidence="1 2">
    <name type="scientific">Meloidogyne hapla</name>
    <name type="common">Root-knot nematode worm</name>
    <dbReference type="NCBI Taxonomy" id="6305"/>
    <lineage>
        <taxon>Eukaryota</taxon>
        <taxon>Metazoa</taxon>
        <taxon>Ecdysozoa</taxon>
        <taxon>Nematoda</taxon>
        <taxon>Chromadorea</taxon>
        <taxon>Rhabditida</taxon>
        <taxon>Tylenchina</taxon>
        <taxon>Tylenchomorpha</taxon>
        <taxon>Tylenchoidea</taxon>
        <taxon>Meloidogynidae</taxon>
        <taxon>Meloidogyninae</taxon>
        <taxon>Meloidogyne</taxon>
    </lineage>
</organism>
<proteinExistence type="predicted"/>
<dbReference type="Proteomes" id="UP000095281">
    <property type="component" value="Unplaced"/>
</dbReference>
<evidence type="ECO:0000313" key="1">
    <source>
        <dbReference type="Proteomes" id="UP000095281"/>
    </source>
</evidence>
<dbReference type="WBParaSite" id="MhA1_Contig698.frz3.gene6">
    <property type="protein sequence ID" value="MhA1_Contig698.frz3.gene6"/>
    <property type="gene ID" value="MhA1_Contig698.frz3.gene6"/>
</dbReference>
<reference evidence="2" key="1">
    <citation type="submission" date="2016-11" db="UniProtKB">
        <authorList>
            <consortium name="WormBaseParasite"/>
        </authorList>
    </citation>
    <scope>IDENTIFICATION</scope>
</reference>
<name>A0A1I8BW03_MELHA</name>
<evidence type="ECO:0000313" key="2">
    <source>
        <dbReference type="WBParaSite" id="MhA1_Contig698.frz3.gene6"/>
    </source>
</evidence>
<accession>A0A1I8BW03</accession>
<sequence length="153" mass="17457">MTTHLCDDLDENSPVFTASELANNLGLGADFADYLSKQVYDENDPFLVINFVDMSMQDRKSIHDALVTVNVGAIHIESSGNVFKFKTWPQLFEAKEKLLASIPWVFYTDDVKKIYVFNGKTYKYKNTPTATSIVASFLSDKKYTTMSMQFFKF</sequence>
<keyword evidence="1" id="KW-1185">Reference proteome</keyword>
<protein>
    <submittedName>
        <fullName evidence="2">Thioredoxin-like_fold domain-containing protein</fullName>
    </submittedName>
</protein>
<dbReference type="AlphaFoldDB" id="A0A1I8BW03"/>